<reference evidence="7 10" key="1">
    <citation type="journal article" date="2015" name="Genome Announc.">
        <title>Complete Genome Sequence of the Nitrogen-Fixing and Solvent-Producing Clostridium pasteurianum DSM 525.</title>
        <authorList>
            <person name="Poehlein A."/>
            <person name="Grosse-Honebrink A."/>
            <person name="Zhang Y."/>
            <person name="Minton N.P."/>
            <person name="Daniel R."/>
        </authorList>
    </citation>
    <scope>NUCLEOTIDE SEQUENCE [LARGE SCALE GENOMIC DNA]</scope>
    <source>
        <strain evidence="7">DSM 525</strain>
        <strain evidence="10">DSM 525 / ATCC 6013</strain>
    </source>
</reference>
<sequence>MVKIKKVSLIGLGAIGCAYGSKIYDMNPDSIKIIAGGERIKRYRENGFFINDKKYDFKYVTPEEKCEPADLILIAVKSNQLLEAMEDIKNHVGENTIILSLLNGITSEEIVGKKFGMDKMLYSLCVGIDGNRDKNNIKFSSCGNITFGEKKNVNYSERVKAVKDLFEEADIPYEIPEDMMHALWWKFMINVSINQSSAVLRAKYGAFQTNVEARNLMDSAMMEVIKLSEKVGVNLNNDDVKRWYEVLYSMNPDSRTSMLQDIESCRETEVEMFAGTICKLGEKYKVDTPVNRTLYSIIKVIEKKDN</sequence>
<feature type="domain" description="Ketopantoate reductase C-terminal" evidence="6">
    <location>
        <begin position="178"/>
        <end position="302"/>
    </location>
</feature>
<dbReference type="InterPro" id="IPR013328">
    <property type="entry name" value="6PGD_dom2"/>
</dbReference>
<dbReference type="PROSITE" id="PS51257">
    <property type="entry name" value="PROKAR_LIPOPROTEIN"/>
    <property type="match status" value="1"/>
</dbReference>
<comment type="catalytic activity">
    <reaction evidence="4">
        <text>(R)-pantoate + NADP(+) = 2-dehydropantoate + NADPH + H(+)</text>
        <dbReference type="Rhea" id="RHEA:16233"/>
        <dbReference type="ChEBI" id="CHEBI:11561"/>
        <dbReference type="ChEBI" id="CHEBI:15378"/>
        <dbReference type="ChEBI" id="CHEBI:15980"/>
        <dbReference type="ChEBI" id="CHEBI:57783"/>
        <dbReference type="ChEBI" id="CHEBI:58349"/>
        <dbReference type="EC" id="1.1.1.169"/>
    </reaction>
</comment>
<comment type="similarity">
    <text evidence="1 4">Belongs to the ketopantoate reductase family.</text>
</comment>
<dbReference type="KEGG" id="cpae:CPAST_c27730"/>
<dbReference type="Proteomes" id="UP000028042">
    <property type="component" value="Unassembled WGS sequence"/>
</dbReference>
<dbReference type="EMBL" id="JPGY02000001">
    <property type="protein sequence ID" value="KRU11164.1"/>
    <property type="molecule type" value="Genomic_DNA"/>
</dbReference>
<reference evidence="8" key="2">
    <citation type="submission" date="2015-10" db="EMBL/GenBank/DDBJ databases">
        <title>Improved Draft Genome Sequence of Clostridium pasteurianum Strain ATCC 6013 (DSM 525) Using a Hybrid Next-Generation Sequencing Approach.</title>
        <authorList>
            <person name="Pyne M.E."/>
            <person name="Utturkar S.M."/>
            <person name="Brown S.D."/>
            <person name="Moo-Young M."/>
            <person name="Chung D.A."/>
            <person name="Chou P.C."/>
        </authorList>
    </citation>
    <scope>NUCLEOTIDE SEQUENCE</scope>
    <source>
        <strain evidence="8">ATCC 6013</strain>
    </source>
</reference>
<dbReference type="EC" id="1.1.1.169" evidence="4"/>
<accession>A0A0H3JAT4</accession>
<protein>
    <recommendedName>
        <fullName evidence="4">2-dehydropantoate 2-reductase</fullName>
        <ecNumber evidence="4">1.1.1.169</ecNumber>
    </recommendedName>
    <alternativeName>
        <fullName evidence="4">Ketopantoate reductase</fullName>
    </alternativeName>
</protein>
<dbReference type="InterPro" id="IPR051402">
    <property type="entry name" value="KPR-Related"/>
</dbReference>
<dbReference type="NCBIfam" id="TIGR00745">
    <property type="entry name" value="apbA_panE"/>
    <property type="match status" value="1"/>
</dbReference>
<dbReference type="InterPro" id="IPR013752">
    <property type="entry name" value="KPA_reductase"/>
</dbReference>
<organism evidence="7 10">
    <name type="scientific">Clostridium pasteurianum DSM 525 = ATCC 6013</name>
    <dbReference type="NCBI Taxonomy" id="1262449"/>
    <lineage>
        <taxon>Bacteria</taxon>
        <taxon>Bacillati</taxon>
        <taxon>Bacillota</taxon>
        <taxon>Clostridia</taxon>
        <taxon>Eubacteriales</taxon>
        <taxon>Clostridiaceae</taxon>
        <taxon>Clostridium</taxon>
    </lineage>
</organism>
<keyword evidence="4" id="KW-0566">Pantothenate biosynthesis</keyword>
<dbReference type="SUPFAM" id="SSF48179">
    <property type="entry name" value="6-phosphogluconate dehydrogenase C-terminal domain-like"/>
    <property type="match status" value="1"/>
</dbReference>
<dbReference type="GeneID" id="93074896"/>
<dbReference type="GO" id="GO:0005737">
    <property type="term" value="C:cytoplasm"/>
    <property type="evidence" value="ECO:0007669"/>
    <property type="project" value="TreeGrafter"/>
</dbReference>
<evidence type="ECO:0000256" key="4">
    <source>
        <dbReference type="RuleBase" id="RU362068"/>
    </source>
</evidence>
<evidence type="ECO:0000256" key="3">
    <source>
        <dbReference type="ARBA" id="ARBA00023002"/>
    </source>
</evidence>
<dbReference type="PANTHER" id="PTHR21708:SF26">
    <property type="entry name" value="2-DEHYDROPANTOATE 2-REDUCTASE"/>
    <property type="match status" value="1"/>
</dbReference>
<dbReference type="InterPro" id="IPR013332">
    <property type="entry name" value="KPR_N"/>
</dbReference>
<dbReference type="eggNOG" id="COG1893">
    <property type="taxonomic scope" value="Bacteria"/>
</dbReference>
<keyword evidence="10" id="KW-1185">Reference proteome</keyword>
<dbReference type="InterPro" id="IPR008927">
    <property type="entry name" value="6-PGluconate_DH-like_C_sf"/>
</dbReference>
<dbReference type="Gene3D" id="3.40.50.720">
    <property type="entry name" value="NAD(P)-binding Rossmann-like Domain"/>
    <property type="match status" value="1"/>
</dbReference>
<reference evidence="8 9" key="3">
    <citation type="journal article" name="Genome Announc.">
        <title>Improved Draft Genome Sequence of Clostridium pasteurianum Strain ATCC 6013 (DSM 525) Using a Hybrid Next-Generation Sequencing Approach.</title>
        <authorList>
            <person name="Pyne M.E."/>
            <person name="Utturkar S."/>
            <person name="Brown S.D."/>
            <person name="Moo-Young M."/>
            <person name="Chung D.A."/>
            <person name="Chou C.P."/>
        </authorList>
    </citation>
    <scope>NUCLEOTIDE SEQUENCE [LARGE SCALE GENOMIC DNA]</scope>
    <source>
        <strain evidence="8 9">ATCC 6013</strain>
    </source>
</reference>
<evidence type="ECO:0000259" key="6">
    <source>
        <dbReference type="Pfam" id="PF08546"/>
    </source>
</evidence>
<dbReference type="GO" id="GO:0015940">
    <property type="term" value="P:pantothenate biosynthetic process"/>
    <property type="evidence" value="ECO:0007669"/>
    <property type="project" value="UniProtKB-UniPathway"/>
</dbReference>
<evidence type="ECO:0000313" key="8">
    <source>
        <dbReference type="EMBL" id="KRU11164.1"/>
    </source>
</evidence>
<dbReference type="Gene3D" id="1.10.1040.10">
    <property type="entry name" value="N-(1-d-carboxylethyl)-l-norvaline Dehydrogenase, domain 2"/>
    <property type="match status" value="1"/>
</dbReference>
<feature type="domain" description="Ketopantoate reductase N-terminal" evidence="5">
    <location>
        <begin position="9"/>
        <end position="150"/>
    </location>
</feature>
<dbReference type="GO" id="GO:0008677">
    <property type="term" value="F:2-dehydropantoate 2-reductase activity"/>
    <property type="evidence" value="ECO:0007669"/>
    <property type="project" value="UniProtKB-EC"/>
</dbReference>
<gene>
    <name evidence="7" type="primary">apbA2</name>
    <name evidence="7" type="ORF">CLPA_c27730</name>
    <name evidence="8" type="ORF">CP6013_00411</name>
</gene>
<evidence type="ECO:0000256" key="1">
    <source>
        <dbReference type="ARBA" id="ARBA00007870"/>
    </source>
</evidence>
<dbReference type="EMBL" id="CP009268">
    <property type="protein sequence ID" value="AJA52828.1"/>
    <property type="molecule type" value="Genomic_DNA"/>
</dbReference>
<dbReference type="Pfam" id="PF02558">
    <property type="entry name" value="ApbA"/>
    <property type="match status" value="1"/>
</dbReference>
<evidence type="ECO:0000313" key="10">
    <source>
        <dbReference type="Proteomes" id="UP000030905"/>
    </source>
</evidence>
<dbReference type="PATRIC" id="fig|1262449.3.peg.1220"/>
<evidence type="ECO:0000256" key="2">
    <source>
        <dbReference type="ARBA" id="ARBA00022857"/>
    </source>
</evidence>
<dbReference type="FunFam" id="1.10.1040.10:FF:000017">
    <property type="entry name" value="2-dehydropantoate 2-reductase"/>
    <property type="match status" value="1"/>
</dbReference>
<dbReference type="InterPro" id="IPR036291">
    <property type="entry name" value="NAD(P)-bd_dom_sf"/>
</dbReference>
<dbReference type="InterPro" id="IPR003710">
    <property type="entry name" value="ApbA"/>
</dbReference>
<dbReference type="Pfam" id="PF08546">
    <property type="entry name" value="ApbA_C"/>
    <property type="match status" value="1"/>
</dbReference>
<dbReference type="SUPFAM" id="SSF51735">
    <property type="entry name" value="NAD(P)-binding Rossmann-fold domains"/>
    <property type="match status" value="1"/>
</dbReference>
<evidence type="ECO:0000259" key="5">
    <source>
        <dbReference type="Pfam" id="PF02558"/>
    </source>
</evidence>
<comment type="function">
    <text evidence="4">Catalyzes the NADPH-dependent reduction of ketopantoate into pantoic acid.</text>
</comment>
<dbReference type="RefSeq" id="WP_003442859.1">
    <property type="nucleotide sequence ID" value="NZ_ANZB01000003.1"/>
</dbReference>
<evidence type="ECO:0000313" key="9">
    <source>
        <dbReference type="Proteomes" id="UP000028042"/>
    </source>
</evidence>
<evidence type="ECO:0000313" key="7">
    <source>
        <dbReference type="EMBL" id="AJA52828.1"/>
    </source>
</evidence>
<name>A0A0H3JAT4_CLOPA</name>
<keyword evidence="3 4" id="KW-0560">Oxidoreductase</keyword>
<dbReference type="AlphaFoldDB" id="A0A0H3JAT4"/>
<dbReference type="KEGG" id="cpat:CLPA_c27730"/>
<keyword evidence="2 4" id="KW-0521">NADP</keyword>
<comment type="pathway">
    <text evidence="4">Cofactor biosynthesis; (R)-pantothenate biosynthesis; (R)-pantoate from 3-methyl-2-oxobutanoate: step 2/2.</text>
</comment>
<proteinExistence type="inferred from homology"/>
<dbReference type="UniPathway" id="UPA00028">
    <property type="reaction ID" value="UER00004"/>
</dbReference>
<dbReference type="Proteomes" id="UP000030905">
    <property type="component" value="Chromosome"/>
</dbReference>
<dbReference type="PANTHER" id="PTHR21708">
    <property type="entry name" value="PROBABLE 2-DEHYDROPANTOATE 2-REDUCTASE"/>
    <property type="match status" value="1"/>
</dbReference>